<keyword evidence="2" id="KW-1185">Reference proteome</keyword>
<reference evidence="1 2" key="1">
    <citation type="journal article" date="2024" name="J Genomics">
        <title>Draft genome sequencing and assembly of Favolaschia claudopus CIRM-BRFM 2984 isolated from oak limbs.</title>
        <authorList>
            <person name="Navarro D."/>
            <person name="Drula E."/>
            <person name="Chaduli D."/>
            <person name="Cazenave R."/>
            <person name="Ahrendt S."/>
            <person name="Wang J."/>
            <person name="Lipzen A."/>
            <person name="Daum C."/>
            <person name="Barry K."/>
            <person name="Grigoriev I.V."/>
            <person name="Favel A."/>
            <person name="Rosso M.N."/>
            <person name="Martin F."/>
        </authorList>
    </citation>
    <scope>NUCLEOTIDE SEQUENCE [LARGE SCALE GENOMIC DNA]</scope>
    <source>
        <strain evidence="1 2">CIRM-BRFM 2984</strain>
    </source>
</reference>
<dbReference type="Proteomes" id="UP001362999">
    <property type="component" value="Unassembled WGS sequence"/>
</dbReference>
<evidence type="ECO:0000313" key="1">
    <source>
        <dbReference type="EMBL" id="KAK7043514.1"/>
    </source>
</evidence>
<accession>A0AAW0D074</accession>
<organism evidence="1 2">
    <name type="scientific">Favolaschia claudopus</name>
    <dbReference type="NCBI Taxonomy" id="2862362"/>
    <lineage>
        <taxon>Eukaryota</taxon>
        <taxon>Fungi</taxon>
        <taxon>Dikarya</taxon>
        <taxon>Basidiomycota</taxon>
        <taxon>Agaricomycotina</taxon>
        <taxon>Agaricomycetes</taxon>
        <taxon>Agaricomycetidae</taxon>
        <taxon>Agaricales</taxon>
        <taxon>Marasmiineae</taxon>
        <taxon>Mycenaceae</taxon>
        <taxon>Favolaschia</taxon>
    </lineage>
</organism>
<name>A0AAW0D074_9AGAR</name>
<dbReference type="EMBL" id="JAWWNJ010000012">
    <property type="protein sequence ID" value="KAK7043514.1"/>
    <property type="molecule type" value="Genomic_DNA"/>
</dbReference>
<sequence length="512" mass="55320">MLGSPHPVSEPSNNPPVSATLVCVSIDGVPGIHQHTFYGFSMPLSTSAPPSFPGSEPTSSVGISALLRAIIDAANSSESEKLPRELHTILTKYDSSLTDIRVSTTQVPCFGAEMQLPHTGFQGLGFLKTLLLSGESSSPISSIDYTSDLLEMQSWRKQLVRAGANLSHHFIVILAVDPIPLDSPAALSSAPGEFPPFSTSNGQLFHGANWRELEAILPNSHQSLTTVSNTPMLFSPESSANVAENHSLEEYWGSMYNDSATSSSSPQNRLETQYENIDSSAQAVIWPGVSETLPPSNFDYMLAPSIPISGEDNDTGEVHQVPEHISCSLVVGMRVRDALAMAGIASAQLNAAQYVQSGTLWQLYRNHKAAKHVLSCMGLASESSQITYSGGLTLRGDNVLTELGWSSRSFRNKCTAYRAARELANRSWPGPVPTADLTSGQKTMDSPYTHYQNWLGIVAMFHHGYCDRSTPPQKDSSDANEAHAATLSQNILLNRLKPIRALLDDIAKQKAN</sequence>
<dbReference type="AlphaFoldDB" id="A0AAW0D074"/>
<gene>
    <name evidence="1" type="ORF">R3P38DRAFT_3178043</name>
</gene>
<proteinExistence type="predicted"/>
<comment type="caution">
    <text evidence="1">The sequence shown here is derived from an EMBL/GenBank/DDBJ whole genome shotgun (WGS) entry which is preliminary data.</text>
</comment>
<evidence type="ECO:0000313" key="2">
    <source>
        <dbReference type="Proteomes" id="UP001362999"/>
    </source>
</evidence>
<protein>
    <submittedName>
        <fullName evidence="1">Uncharacterized protein</fullName>
    </submittedName>
</protein>